<dbReference type="RefSeq" id="WP_160839943.1">
    <property type="nucleotide sequence ID" value="NZ_WMET01000011.1"/>
</dbReference>
<proteinExistence type="predicted"/>
<reference evidence="2 3" key="1">
    <citation type="submission" date="2019-11" db="EMBL/GenBank/DDBJ databases">
        <title>Genome sequences of 17 halophilic strains isolated from different environments.</title>
        <authorList>
            <person name="Furrow R.E."/>
        </authorList>
    </citation>
    <scope>NUCLEOTIDE SEQUENCE [LARGE SCALE GENOMIC DNA]</scope>
    <source>
        <strain evidence="2 3">22511_23_Filter</strain>
    </source>
</reference>
<gene>
    <name evidence="2" type="ORF">GLW04_19325</name>
</gene>
<keyword evidence="1" id="KW-1133">Transmembrane helix</keyword>
<dbReference type="AlphaFoldDB" id="A0A845DYY5"/>
<comment type="caution">
    <text evidence="2">The sequence shown here is derived from an EMBL/GenBank/DDBJ whole genome shotgun (WGS) entry which is preliminary data.</text>
</comment>
<feature type="transmembrane region" description="Helical" evidence="1">
    <location>
        <begin position="22"/>
        <end position="42"/>
    </location>
</feature>
<keyword evidence="1" id="KW-0472">Membrane</keyword>
<evidence type="ECO:0000313" key="2">
    <source>
        <dbReference type="EMBL" id="MYL22029.1"/>
    </source>
</evidence>
<dbReference type="EMBL" id="WMET01000011">
    <property type="protein sequence ID" value="MYL22029.1"/>
    <property type="molecule type" value="Genomic_DNA"/>
</dbReference>
<sequence>MTKEDWIDVLSKLSEKGVVDHISLVVSIISPILLFVSVVISFKAANASRDSVSLSKEIYERQEKEQRLLHMPIFEMDNYLISKEKLTFDLLNINDKPASFTNFASHFNDFNVSKKKNQMLGWRINGEFKDGDTIIIWIYYNTLDHRRYCSKLTLRVIGEELVIQDHEIQ</sequence>
<evidence type="ECO:0000256" key="1">
    <source>
        <dbReference type="SAM" id="Phobius"/>
    </source>
</evidence>
<organism evidence="2 3">
    <name type="scientific">Halobacillus litoralis</name>
    <dbReference type="NCBI Taxonomy" id="45668"/>
    <lineage>
        <taxon>Bacteria</taxon>
        <taxon>Bacillati</taxon>
        <taxon>Bacillota</taxon>
        <taxon>Bacilli</taxon>
        <taxon>Bacillales</taxon>
        <taxon>Bacillaceae</taxon>
        <taxon>Halobacillus</taxon>
    </lineage>
</organism>
<accession>A0A845DYY5</accession>
<name>A0A845DYY5_9BACI</name>
<protein>
    <submittedName>
        <fullName evidence="2">Uncharacterized protein</fullName>
    </submittedName>
</protein>
<dbReference type="Proteomes" id="UP000460949">
    <property type="component" value="Unassembled WGS sequence"/>
</dbReference>
<evidence type="ECO:0000313" key="3">
    <source>
        <dbReference type="Proteomes" id="UP000460949"/>
    </source>
</evidence>
<keyword evidence="1" id="KW-0812">Transmembrane</keyword>